<dbReference type="RefSeq" id="WP_212781362.1">
    <property type="nucleotide sequence ID" value="NZ_BMAY01000015.1"/>
</dbReference>
<feature type="domain" description="AB hydrolase-1" evidence="1">
    <location>
        <begin position="21"/>
        <end position="245"/>
    </location>
</feature>
<dbReference type="PANTHER" id="PTHR43798:SF33">
    <property type="entry name" value="HYDROLASE, PUTATIVE (AFU_ORTHOLOGUE AFUA_2G14860)-RELATED"/>
    <property type="match status" value="1"/>
</dbReference>
<organism evidence="2 3">
    <name type="scientific">Lactobacillus corticis</name>
    <dbReference type="NCBI Taxonomy" id="2201249"/>
    <lineage>
        <taxon>Bacteria</taxon>
        <taxon>Bacillati</taxon>
        <taxon>Bacillota</taxon>
        <taxon>Bacilli</taxon>
        <taxon>Lactobacillales</taxon>
        <taxon>Lactobacillaceae</taxon>
        <taxon>Lactobacillus</taxon>
    </lineage>
</organism>
<dbReference type="InterPro" id="IPR050266">
    <property type="entry name" value="AB_hydrolase_sf"/>
</dbReference>
<dbReference type="GO" id="GO:0016020">
    <property type="term" value="C:membrane"/>
    <property type="evidence" value="ECO:0007669"/>
    <property type="project" value="TreeGrafter"/>
</dbReference>
<dbReference type="Gene3D" id="3.40.50.1820">
    <property type="entry name" value="alpha/beta hydrolase"/>
    <property type="match status" value="1"/>
</dbReference>
<comment type="caution">
    <text evidence="2">The sequence shown here is derived from an EMBL/GenBank/DDBJ whole genome shotgun (WGS) entry which is preliminary data.</text>
</comment>
<name>A0A916QIL3_9LACO</name>
<dbReference type="AlphaFoldDB" id="A0A916QIL3"/>
<accession>A0A916QIL3</accession>
<evidence type="ECO:0000259" key="1">
    <source>
        <dbReference type="Pfam" id="PF00561"/>
    </source>
</evidence>
<dbReference type="InterPro" id="IPR029058">
    <property type="entry name" value="AB_hydrolase_fold"/>
</dbReference>
<gene>
    <name evidence="2" type="ORF">LCB40_15640</name>
</gene>
<dbReference type="SUPFAM" id="SSF53474">
    <property type="entry name" value="alpha/beta-Hydrolases"/>
    <property type="match status" value="1"/>
</dbReference>
<sequence length="257" mass="29560">MEFLTSDGVSLFYQEYGNQGPIMLCLPGLAASDSLWQEFCQSMPDWHIFVLQARNQGRSERTYRGQRISRHAKDVYEFLEAKGLHDVLGVGNSMGAATLFSYLSLFGSGQFKAVVDLDQSPKMINDHNWRFGFKDLRMDNFFEYLKAPIDHPTYHGVSEELRHLAQEDYQENPYEPQENYPFLLDHAMQDWRDVVVDLKIPLLVVTGKNSPYFDYHFGDALVEMNSLVKHVNVNECGHVIQAEKPQELAKIINSFAK</sequence>
<dbReference type="EMBL" id="BMAY01000015">
    <property type="protein sequence ID" value="GFZ27684.1"/>
    <property type="molecule type" value="Genomic_DNA"/>
</dbReference>
<dbReference type="PANTHER" id="PTHR43798">
    <property type="entry name" value="MONOACYLGLYCEROL LIPASE"/>
    <property type="match status" value="1"/>
</dbReference>
<proteinExistence type="predicted"/>
<evidence type="ECO:0000313" key="2">
    <source>
        <dbReference type="EMBL" id="GFZ27684.1"/>
    </source>
</evidence>
<dbReference type="Pfam" id="PF00561">
    <property type="entry name" value="Abhydrolase_1"/>
    <property type="match status" value="1"/>
</dbReference>
<dbReference type="Proteomes" id="UP000677218">
    <property type="component" value="Unassembled WGS sequence"/>
</dbReference>
<reference evidence="2" key="1">
    <citation type="submission" date="2020-08" db="EMBL/GenBank/DDBJ databases">
        <title>Taxonomic study for Lactobacillus species isolated from hardwood bark.</title>
        <authorList>
            <person name="Tohno M."/>
            <person name="Tanizawa Y."/>
        </authorList>
    </citation>
    <scope>NUCLEOTIDE SEQUENCE</scope>
    <source>
        <strain evidence="2">B40</strain>
    </source>
</reference>
<evidence type="ECO:0000313" key="3">
    <source>
        <dbReference type="Proteomes" id="UP000677218"/>
    </source>
</evidence>
<dbReference type="InterPro" id="IPR000073">
    <property type="entry name" value="AB_hydrolase_1"/>
</dbReference>
<protein>
    <recommendedName>
        <fullName evidence="1">AB hydrolase-1 domain-containing protein</fullName>
    </recommendedName>
</protein>
<keyword evidence="3" id="KW-1185">Reference proteome</keyword>